<dbReference type="AlphaFoldDB" id="A0A366F0Q2"/>
<dbReference type="PANTHER" id="PTHR43098:SF5">
    <property type="entry name" value="DUAL-FUNCTIONAL MONOOXYGENASE_METHYLTRANSFERASE PSOF"/>
    <property type="match status" value="1"/>
</dbReference>
<dbReference type="Gene3D" id="3.50.50.60">
    <property type="entry name" value="FAD/NAD(P)-binding domain"/>
    <property type="match status" value="2"/>
</dbReference>
<dbReference type="EMBL" id="QNRK01000028">
    <property type="protein sequence ID" value="RBP07299.1"/>
    <property type="molecule type" value="Genomic_DNA"/>
</dbReference>
<accession>A0A366F0Q2</accession>
<dbReference type="InterPro" id="IPR020946">
    <property type="entry name" value="Flavin_mOase-like"/>
</dbReference>
<evidence type="ECO:0000256" key="4">
    <source>
        <dbReference type="ARBA" id="ARBA00023002"/>
    </source>
</evidence>
<dbReference type="Pfam" id="PF00743">
    <property type="entry name" value="FMO-like"/>
    <property type="match status" value="1"/>
</dbReference>
<dbReference type="GO" id="GO:0004499">
    <property type="term" value="F:N,N-dimethylaniline monooxygenase activity"/>
    <property type="evidence" value="ECO:0007669"/>
    <property type="project" value="InterPro"/>
</dbReference>
<comment type="caution">
    <text evidence="5">The sequence shown here is derived from an EMBL/GenBank/DDBJ whole genome shotgun (WGS) entry which is preliminary data.</text>
</comment>
<evidence type="ECO:0000256" key="3">
    <source>
        <dbReference type="ARBA" id="ARBA00022857"/>
    </source>
</evidence>
<dbReference type="SUPFAM" id="SSF51905">
    <property type="entry name" value="FAD/NAD(P)-binding domain"/>
    <property type="match status" value="2"/>
</dbReference>
<evidence type="ECO:0000313" key="6">
    <source>
        <dbReference type="Proteomes" id="UP000253529"/>
    </source>
</evidence>
<proteinExistence type="predicted"/>
<dbReference type="GO" id="GO:0050661">
    <property type="term" value="F:NADP binding"/>
    <property type="evidence" value="ECO:0007669"/>
    <property type="project" value="InterPro"/>
</dbReference>
<dbReference type="PANTHER" id="PTHR43098">
    <property type="entry name" value="L-ORNITHINE N(5)-MONOOXYGENASE-RELATED"/>
    <property type="match status" value="1"/>
</dbReference>
<keyword evidence="2" id="KW-0274">FAD</keyword>
<dbReference type="GO" id="GO:0050660">
    <property type="term" value="F:flavin adenine dinucleotide binding"/>
    <property type="evidence" value="ECO:0007669"/>
    <property type="project" value="InterPro"/>
</dbReference>
<keyword evidence="4" id="KW-0560">Oxidoreductase</keyword>
<keyword evidence="6" id="KW-1185">Reference proteome</keyword>
<evidence type="ECO:0000256" key="2">
    <source>
        <dbReference type="ARBA" id="ARBA00022827"/>
    </source>
</evidence>
<keyword evidence="1" id="KW-0285">Flavoprotein</keyword>
<dbReference type="Proteomes" id="UP000253529">
    <property type="component" value="Unassembled WGS sequence"/>
</dbReference>
<evidence type="ECO:0000256" key="1">
    <source>
        <dbReference type="ARBA" id="ARBA00022630"/>
    </source>
</evidence>
<evidence type="ECO:0000313" key="5">
    <source>
        <dbReference type="EMBL" id="RBP07299.1"/>
    </source>
</evidence>
<sequence length="545" mass="61111">MSTTETAKKEPQKLDAIVFGAGFAGLAMLHKLQNSLGLNARVIDKADGVGGTWHWNRYPGARSDTESWVYCYSFDPTLYREWKWTERYPRESEIRAYLEHVADRFDLRKNIIFSTAVLSAHFNEKTSRWDIETDKGDRFSARFLITGLGILSAPNKPPFPGEERFKGQVLHTARWPHEPIDFAGKRVGVIGNGSTGVQVVSELAATVEHLTLFQRTPQYSVPAQNHPLDPQFLDGIADSLEPYFDRVRKSATVFAFEDAKVGAMEVSAEERERVFEKAWRDGGGFNFMFGTFNDIAVNRESNAAAADFIRRKIAQIVTDPAKLEAVTPTDLYARRPLCDNGYYQAINRSNVTVANIRQNPIIEFTEKGVRTSAGEVELDYVIFATGFDAVTGNFTRIDFQGRNGVKMKDHWAQGPRAFLGLSAAGFPNMFSLYGPPGPFTNQPPAIEWQAEWVSQAIKYAIDNGIETIEATPEAEQAWLDECKRIEEMTLFHKIDWWVSGANIPGKVKAVSFYMGGFGEYMKHAELCASQEYKGYTLSPAKARAA</sequence>
<keyword evidence="3" id="KW-0521">NADP</keyword>
<reference evidence="5 6" key="1">
    <citation type="submission" date="2018-06" db="EMBL/GenBank/DDBJ databases">
        <title>Genomic Encyclopedia of Type Strains, Phase IV (KMG-IV): sequencing the most valuable type-strain genomes for metagenomic binning, comparative biology and taxonomic classification.</title>
        <authorList>
            <person name="Goeker M."/>
        </authorList>
    </citation>
    <scope>NUCLEOTIDE SEQUENCE [LARGE SCALE GENOMIC DNA]</scope>
    <source>
        <strain evidence="5 6">DSM 24875</strain>
    </source>
</reference>
<dbReference type="InterPro" id="IPR050775">
    <property type="entry name" value="FAD-binding_Monooxygenases"/>
</dbReference>
<organism evidence="5 6">
    <name type="scientific">Roseiarcus fermentans</name>
    <dbReference type="NCBI Taxonomy" id="1473586"/>
    <lineage>
        <taxon>Bacteria</taxon>
        <taxon>Pseudomonadati</taxon>
        <taxon>Pseudomonadota</taxon>
        <taxon>Alphaproteobacteria</taxon>
        <taxon>Hyphomicrobiales</taxon>
        <taxon>Roseiarcaceae</taxon>
        <taxon>Roseiarcus</taxon>
    </lineage>
</organism>
<dbReference type="InterPro" id="IPR036188">
    <property type="entry name" value="FAD/NAD-bd_sf"/>
</dbReference>
<gene>
    <name evidence="5" type="ORF">DFR50_12824</name>
</gene>
<name>A0A366F0Q2_9HYPH</name>
<protein>
    <submittedName>
        <fullName evidence="5">Cation diffusion facilitator CzcD-associated flavoprotein CzcO</fullName>
    </submittedName>
</protein>